<proteinExistence type="predicted"/>
<evidence type="ECO:0000313" key="2">
    <source>
        <dbReference type="RefSeq" id="XP_024221627.1"/>
    </source>
</evidence>
<dbReference type="Proteomes" id="UP000515180">
    <property type="component" value="Unplaced"/>
</dbReference>
<name>A0A6P6F7X3_BOMIM</name>
<dbReference type="OrthoDB" id="7597563at2759"/>
<reference evidence="2" key="1">
    <citation type="submission" date="2025-08" db="UniProtKB">
        <authorList>
            <consortium name="RefSeq"/>
        </authorList>
    </citation>
    <scope>IDENTIFICATION</scope>
</reference>
<protein>
    <submittedName>
        <fullName evidence="2">Uncharacterized protein LOC112212380</fullName>
    </submittedName>
</protein>
<dbReference type="KEGG" id="bim:112212380"/>
<dbReference type="GeneID" id="112212380"/>
<gene>
    <name evidence="2" type="primary">LOC112212380</name>
</gene>
<keyword evidence="1" id="KW-1185">Reference proteome</keyword>
<organism evidence="1 2">
    <name type="scientific">Bombus impatiens</name>
    <name type="common">Bumblebee</name>
    <dbReference type="NCBI Taxonomy" id="132113"/>
    <lineage>
        <taxon>Eukaryota</taxon>
        <taxon>Metazoa</taxon>
        <taxon>Ecdysozoa</taxon>
        <taxon>Arthropoda</taxon>
        <taxon>Hexapoda</taxon>
        <taxon>Insecta</taxon>
        <taxon>Pterygota</taxon>
        <taxon>Neoptera</taxon>
        <taxon>Endopterygota</taxon>
        <taxon>Hymenoptera</taxon>
        <taxon>Apocrita</taxon>
        <taxon>Aculeata</taxon>
        <taxon>Apoidea</taxon>
        <taxon>Anthophila</taxon>
        <taxon>Apidae</taxon>
        <taxon>Bombus</taxon>
        <taxon>Pyrobombus</taxon>
    </lineage>
</organism>
<dbReference type="RefSeq" id="XP_024221627.1">
    <property type="nucleotide sequence ID" value="XM_024365859.2"/>
</dbReference>
<sequence>MRGARAVKGLIDADSTAFIVTYTILKVTITVGIKTFSTDVGLRCAIGRSDFTHHQITKLHLISATFCYKNLPITGKHNSDDQVTWKRKVHRHACSNKRSCTAKEWEEKEDEGEHGLACIQLCHPRAVNAQVLSNSGTSINHYR</sequence>
<dbReference type="AlphaFoldDB" id="A0A6P6F7X3"/>
<evidence type="ECO:0000313" key="1">
    <source>
        <dbReference type="Proteomes" id="UP000515180"/>
    </source>
</evidence>
<accession>A0A6P6F7X3</accession>